<dbReference type="InterPro" id="IPR001173">
    <property type="entry name" value="Glyco_trans_2-like"/>
</dbReference>
<feature type="domain" description="Glycosyltransferase 2-like" evidence="1">
    <location>
        <begin position="14"/>
        <end position="171"/>
    </location>
</feature>
<evidence type="ECO:0000259" key="1">
    <source>
        <dbReference type="Pfam" id="PF00535"/>
    </source>
</evidence>
<dbReference type="PANTHER" id="PTHR22916:SF3">
    <property type="entry name" value="UDP-GLCNAC:BETAGAL BETA-1,3-N-ACETYLGLUCOSAMINYLTRANSFERASE-LIKE PROTEIN 1"/>
    <property type="match status" value="1"/>
</dbReference>
<proteinExistence type="predicted"/>
<accession>A0A8S5T592</accession>
<evidence type="ECO:0000313" key="2">
    <source>
        <dbReference type="EMBL" id="DAF58151.1"/>
    </source>
</evidence>
<organism evidence="2">
    <name type="scientific">Siphoviridae sp. ctn8e14</name>
    <dbReference type="NCBI Taxonomy" id="2827936"/>
    <lineage>
        <taxon>Viruses</taxon>
        <taxon>Duplodnaviria</taxon>
        <taxon>Heunggongvirae</taxon>
        <taxon>Uroviricota</taxon>
        <taxon>Caudoviricetes</taxon>
    </lineage>
</organism>
<sequence>MSINHYNPTAGVDVVIPYYNHSAVISRALSSIAMQTIAKDIHVVIVDDASASTDINKLQKIIEGFNATDIASIKVVSVPENMGPGHARAVGQQSCSHEFITFMDADDTWANAYSIEWLVDAFTQHRQLDAVFGGFLEETGNPQAMFVEHKQDCTWMFGKMYRRAFLDTNSILMNDSRSNEDMGFNQLVLACTDNVGFMEQAVYFWMKNDESITRKKNNDYQFTGLLGYIWNHEWAEKERQKRHINTTEKGQTAAVDALIMCYFYYMEVLQDRPKDQAEKCLEAAQSFFNTAYKEGQVPETILTQRFSAMNLAHSQPGGLLTRVIPKMSIYGFVDLLKNGGEQVV</sequence>
<dbReference type="PANTHER" id="PTHR22916">
    <property type="entry name" value="GLYCOSYLTRANSFERASE"/>
    <property type="match status" value="1"/>
</dbReference>
<dbReference type="GO" id="GO:0016758">
    <property type="term" value="F:hexosyltransferase activity"/>
    <property type="evidence" value="ECO:0007669"/>
    <property type="project" value="UniProtKB-ARBA"/>
</dbReference>
<dbReference type="Pfam" id="PF00535">
    <property type="entry name" value="Glycos_transf_2"/>
    <property type="match status" value="1"/>
</dbReference>
<dbReference type="EMBL" id="BK032747">
    <property type="protein sequence ID" value="DAF58151.1"/>
    <property type="molecule type" value="Genomic_DNA"/>
</dbReference>
<dbReference type="Gene3D" id="3.90.550.10">
    <property type="entry name" value="Spore Coat Polysaccharide Biosynthesis Protein SpsA, Chain A"/>
    <property type="match status" value="1"/>
</dbReference>
<dbReference type="InterPro" id="IPR029044">
    <property type="entry name" value="Nucleotide-diphossugar_trans"/>
</dbReference>
<dbReference type="CDD" id="cd00761">
    <property type="entry name" value="Glyco_tranf_GTA_type"/>
    <property type="match status" value="1"/>
</dbReference>
<name>A0A8S5T592_9CAUD</name>
<protein>
    <recommendedName>
        <fullName evidence="1">Glycosyltransferase 2-like domain-containing protein</fullName>
    </recommendedName>
</protein>
<reference evidence="2" key="1">
    <citation type="journal article" date="2021" name="Proc. Natl. Acad. Sci. U.S.A.">
        <title>A Catalog of Tens of Thousands of Viruses from Human Metagenomes Reveals Hidden Associations with Chronic Diseases.</title>
        <authorList>
            <person name="Tisza M.J."/>
            <person name="Buck C.B."/>
        </authorList>
    </citation>
    <scope>NUCLEOTIDE SEQUENCE</scope>
    <source>
        <strain evidence="2">Ctn8e14</strain>
    </source>
</reference>
<dbReference type="SUPFAM" id="SSF53448">
    <property type="entry name" value="Nucleotide-diphospho-sugar transferases"/>
    <property type="match status" value="1"/>
</dbReference>